<keyword evidence="3 7" id="KW-0028">Amino-acid biosynthesis</keyword>
<evidence type="ECO:0000256" key="1">
    <source>
        <dbReference type="ARBA" id="ARBA00004862"/>
    </source>
</evidence>
<dbReference type="InterPro" id="IPR036291">
    <property type="entry name" value="NAD(P)-bd_dom_sf"/>
</dbReference>
<dbReference type="CDD" id="cd23934">
    <property type="entry name" value="AGPR_1_C"/>
    <property type="match status" value="1"/>
</dbReference>
<keyword evidence="7" id="KW-0963">Cytoplasm</keyword>
<dbReference type="GO" id="GO:0070401">
    <property type="term" value="F:NADP+ binding"/>
    <property type="evidence" value="ECO:0007669"/>
    <property type="project" value="InterPro"/>
</dbReference>
<evidence type="ECO:0000313" key="11">
    <source>
        <dbReference type="Proteomes" id="UP000229730"/>
    </source>
</evidence>
<dbReference type="PROSITE" id="PS01224">
    <property type="entry name" value="ARGC"/>
    <property type="match status" value="1"/>
</dbReference>
<dbReference type="FunFam" id="3.30.360.10:FF:000014">
    <property type="entry name" value="N-acetyl-gamma-glutamyl-phosphate reductase"/>
    <property type="match status" value="1"/>
</dbReference>
<feature type="active site" evidence="7 8">
    <location>
        <position position="180"/>
    </location>
</feature>
<dbReference type="Gene3D" id="3.30.360.10">
    <property type="entry name" value="Dihydrodipicolinate Reductase, domain 2"/>
    <property type="match status" value="1"/>
</dbReference>
<organism evidence="10 11">
    <name type="scientific">Paremcibacter congregatus</name>
    <dbReference type="NCBI Taxonomy" id="2043170"/>
    <lineage>
        <taxon>Bacteria</taxon>
        <taxon>Pseudomonadati</taxon>
        <taxon>Pseudomonadota</taxon>
        <taxon>Alphaproteobacteria</taxon>
        <taxon>Emcibacterales</taxon>
        <taxon>Emcibacteraceae</taxon>
        <taxon>Paremcibacter</taxon>
    </lineage>
</organism>
<comment type="catalytic activity">
    <reaction evidence="6 7">
        <text>N-acetyl-L-glutamate 5-semialdehyde + phosphate + NADP(+) = N-acetyl-L-glutamyl 5-phosphate + NADPH + H(+)</text>
        <dbReference type="Rhea" id="RHEA:21588"/>
        <dbReference type="ChEBI" id="CHEBI:15378"/>
        <dbReference type="ChEBI" id="CHEBI:29123"/>
        <dbReference type="ChEBI" id="CHEBI:43474"/>
        <dbReference type="ChEBI" id="CHEBI:57783"/>
        <dbReference type="ChEBI" id="CHEBI:57936"/>
        <dbReference type="ChEBI" id="CHEBI:58349"/>
        <dbReference type="EC" id="1.2.1.38"/>
    </reaction>
</comment>
<dbReference type="GO" id="GO:0051287">
    <property type="term" value="F:NAD binding"/>
    <property type="evidence" value="ECO:0007669"/>
    <property type="project" value="InterPro"/>
</dbReference>
<dbReference type="GO" id="GO:0005737">
    <property type="term" value="C:cytoplasm"/>
    <property type="evidence" value="ECO:0007669"/>
    <property type="project" value="UniProtKB-SubCell"/>
</dbReference>
<dbReference type="InParanoid" id="A0A2G4YLV8"/>
<evidence type="ECO:0000256" key="2">
    <source>
        <dbReference type="ARBA" id="ARBA00022571"/>
    </source>
</evidence>
<dbReference type="CDD" id="cd17895">
    <property type="entry name" value="AGPR_1_N"/>
    <property type="match status" value="1"/>
</dbReference>
<dbReference type="OrthoDB" id="9801289at2"/>
<comment type="subcellular location">
    <subcellularLocation>
        <location evidence="7">Cytoplasm</location>
    </subcellularLocation>
</comment>
<dbReference type="InterPro" id="IPR000706">
    <property type="entry name" value="AGPR_type-1"/>
</dbReference>
<dbReference type="InterPro" id="IPR050085">
    <property type="entry name" value="AGPR"/>
</dbReference>
<keyword evidence="5 7" id="KW-0560">Oxidoreductase</keyword>
<dbReference type="EMBL" id="PDEM01000033">
    <property type="protein sequence ID" value="PHZ83309.1"/>
    <property type="molecule type" value="Genomic_DNA"/>
</dbReference>
<dbReference type="EC" id="1.2.1.38" evidence="7"/>
<evidence type="ECO:0000256" key="8">
    <source>
        <dbReference type="PROSITE-ProRule" id="PRU10010"/>
    </source>
</evidence>
<comment type="similarity">
    <text evidence="7">Belongs to the NAGSA dehydrogenase family. Type 1 subfamily.</text>
</comment>
<dbReference type="Pfam" id="PF01118">
    <property type="entry name" value="Semialdhyde_dh"/>
    <property type="match status" value="1"/>
</dbReference>
<dbReference type="InterPro" id="IPR058924">
    <property type="entry name" value="AGPR_dimerisation_dom"/>
</dbReference>
<dbReference type="FunCoup" id="A0A2G4YLV8">
    <property type="interactions" value="315"/>
</dbReference>
<keyword evidence="2 7" id="KW-0055">Arginine biosynthesis</keyword>
<proteinExistence type="inferred from homology"/>
<dbReference type="AlphaFoldDB" id="A0A2G4YLV8"/>
<dbReference type="PANTHER" id="PTHR32338:SF10">
    <property type="entry name" value="N-ACETYL-GAMMA-GLUTAMYL-PHOSPHATE REDUCTASE, CHLOROPLASTIC-RELATED"/>
    <property type="match status" value="1"/>
</dbReference>
<dbReference type="PANTHER" id="PTHR32338">
    <property type="entry name" value="N-ACETYL-GAMMA-GLUTAMYL-PHOSPHATE REDUCTASE, CHLOROPLASTIC-RELATED-RELATED"/>
    <property type="match status" value="1"/>
</dbReference>
<gene>
    <name evidence="7" type="primary">argC</name>
    <name evidence="10" type="ORF">CRD36_17230</name>
</gene>
<dbReference type="SUPFAM" id="SSF55347">
    <property type="entry name" value="Glyceraldehyde-3-phosphate dehydrogenase-like, C-terminal domain"/>
    <property type="match status" value="1"/>
</dbReference>
<sequence length="376" mass="41391">MTTSPKKIRAAILGASGYTGAELIRLLVRHPHVEIVLMTADRKAGQSIETVYPHLAGLGLPDLMAVGDVEWPGLELDVVFCALPHATSQEIIKGILHETGHGFVDEMIIERPADYANAIKGSVKVVDLSADFRLRDTDVYTKWYGEYHQAPELQKEAVYGLTEQYREDIKNARLVACPGCFPTAALLTLMPLLAAQKIKKDGIIIDAKTGVSGAGRSLREANLFTEVSEGMHPYGVASHRHSPEIEQELSKSFGEDLYVTFTPHLVPMNRGELETIYVNLAEDQTADDLRNHLQDCYQDEPFVHVVEEGVMPATRHIRGSNLCLIGVFADRVPGRAILVTVLDNLVKGSSGQAIQNMNLMFDLPETLSLEQAPLFP</sequence>
<name>A0A2G4YLV8_9PROT</name>
<comment type="caution">
    <text evidence="10">The sequence shown here is derived from an EMBL/GenBank/DDBJ whole genome shotgun (WGS) entry which is preliminary data.</text>
</comment>
<comment type="pathway">
    <text evidence="1 7">Amino-acid biosynthesis; L-arginine biosynthesis; N(2)-acetyl-L-ornithine from L-glutamate: step 3/4.</text>
</comment>
<dbReference type="Pfam" id="PF22698">
    <property type="entry name" value="Semialdhyde_dhC_1"/>
    <property type="match status" value="1"/>
</dbReference>
<evidence type="ECO:0000256" key="5">
    <source>
        <dbReference type="ARBA" id="ARBA00023002"/>
    </source>
</evidence>
<protein>
    <recommendedName>
        <fullName evidence="7">N-acetyl-gamma-glutamyl-phosphate reductase</fullName>
        <shortName evidence="7">AGPR</shortName>
        <ecNumber evidence="7">1.2.1.38</ecNumber>
    </recommendedName>
    <alternativeName>
        <fullName evidence="7">N-acetyl-glutamate semialdehyde dehydrogenase</fullName>
        <shortName evidence="7">NAGSA dehydrogenase</shortName>
    </alternativeName>
</protein>
<dbReference type="RefSeq" id="WP_099475202.1">
    <property type="nucleotide sequence ID" value="NZ_CP041025.1"/>
</dbReference>
<dbReference type="Proteomes" id="UP000229730">
    <property type="component" value="Unassembled WGS sequence"/>
</dbReference>
<dbReference type="Gene3D" id="3.40.50.720">
    <property type="entry name" value="NAD(P)-binding Rossmann-like Domain"/>
    <property type="match status" value="1"/>
</dbReference>
<evidence type="ECO:0000256" key="7">
    <source>
        <dbReference type="HAMAP-Rule" id="MF_00150"/>
    </source>
</evidence>
<dbReference type="InterPro" id="IPR023013">
    <property type="entry name" value="AGPR_AS"/>
</dbReference>
<dbReference type="SUPFAM" id="SSF51735">
    <property type="entry name" value="NAD(P)-binding Rossmann-fold domains"/>
    <property type="match status" value="1"/>
</dbReference>
<reference evidence="10 11" key="1">
    <citation type="submission" date="2017-10" db="EMBL/GenBank/DDBJ databases">
        <title>Frigbacter circumglobatus gen. nov. sp. nov., isolated from sediment cultured in situ.</title>
        <authorList>
            <person name="Zhao Z."/>
        </authorList>
    </citation>
    <scope>NUCLEOTIDE SEQUENCE [LARGE SCALE GENOMIC DNA]</scope>
    <source>
        <strain evidence="10 11">ZYL</strain>
    </source>
</reference>
<evidence type="ECO:0000256" key="6">
    <source>
        <dbReference type="ARBA" id="ARBA00050557"/>
    </source>
</evidence>
<keyword evidence="4 7" id="KW-0521">NADP</keyword>
<comment type="function">
    <text evidence="7">Catalyzes the NADPH-dependent reduction of N-acetyl-5-glutamyl phosphate to yield N-acetyl-L-glutamate 5-semialdehyde.</text>
</comment>
<dbReference type="NCBIfam" id="TIGR01850">
    <property type="entry name" value="argC"/>
    <property type="match status" value="1"/>
</dbReference>
<evidence type="ECO:0000256" key="4">
    <source>
        <dbReference type="ARBA" id="ARBA00022857"/>
    </source>
</evidence>
<dbReference type="UniPathway" id="UPA00068">
    <property type="reaction ID" value="UER00108"/>
</dbReference>
<evidence type="ECO:0000259" key="9">
    <source>
        <dbReference type="SMART" id="SM00859"/>
    </source>
</evidence>
<dbReference type="SMART" id="SM00859">
    <property type="entry name" value="Semialdhyde_dh"/>
    <property type="match status" value="1"/>
</dbReference>
<accession>A0A2G4YLV8</accession>
<keyword evidence="11" id="KW-1185">Reference proteome</keyword>
<dbReference type="InterPro" id="IPR000534">
    <property type="entry name" value="Semialdehyde_DH_NAD-bd"/>
</dbReference>
<evidence type="ECO:0000313" key="10">
    <source>
        <dbReference type="EMBL" id="PHZ83309.1"/>
    </source>
</evidence>
<evidence type="ECO:0000256" key="3">
    <source>
        <dbReference type="ARBA" id="ARBA00022605"/>
    </source>
</evidence>
<dbReference type="GO" id="GO:0003942">
    <property type="term" value="F:N-acetyl-gamma-glutamyl-phosphate reductase activity"/>
    <property type="evidence" value="ECO:0007669"/>
    <property type="project" value="UniProtKB-UniRule"/>
</dbReference>
<dbReference type="HAMAP" id="MF_00150">
    <property type="entry name" value="ArgC_type1"/>
    <property type="match status" value="1"/>
</dbReference>
<dbReference type="GO" id="GO:0006526">
    <property type="term" value="P:L-arginine biosynthetic process"/>
    <property type="evidence" value="ECO:0007669"/>
    <property type="project" value="UniProtKB-UniRule"/>
</dbReference>
<feature type="domain" description="Semialdehyde dehydrogenase NAD-binding" evidence="9">
    <location>
        <begin position="9"/>
        <end position="172"/>
    </location>
</feature>